<feature type="transmembrane region" description="Helical" evidence="1">
    <location>
        <begin position="204"/>
        <end position="225"/>
    </location>
</feature>
<sequence>MAKNKYSKPPVPSFEKINSVQKVFICLGIAIAVYLIVEIKNIDVLTHVIIGWDVFSLCLLIMTWITFFITSAKQIRIQSKVQDPNKSVIFIIILICTLASFFTVLLLIVTKKESESKAAWELPIAVAAMIFSWLLIHTSFTLRYAHIFYGDHETEPNTHAGGLEFPGDTLPDYLDFAYYSFVLGMTFQVSDVQITSRRFRRMALLHGILSFVFDTIMIALTINILA</sequence>
<dbReference type="EMBL" id="RJJR01000002">
    <property type="protein sequence ID" value="RNI39110.1"/>
    <property type="molecule type" value="Genomic_DNA"/>
</dbReference>
<feature type="transmembrane region" description="Helical" evidence="1">
    <location>
        <begin position="122"/>
        <end position="140"/>
    </location>
</feature>
<proteinExistence type="predicted"/>
<dbReference type="InterPro" id="IPR009781">
    <property type="entry name" value="DUF1345"/>
</dbReference>
<dbReference type="OrthoDB" id="64737at2"/>
<feature type="transmembrane region" description="Helical" evidence="1">
    <location>
        <begin position="49"/>
        <end position="69"/>
    </location>
</feature>
<dbReference type="Proteomes" id="UP000267223">
    <property type="component" value="Unassembled WGS sequence"/>
</dbReference>
<name>A0A3M9NMV2_9BACT</name>
<dbReference type="Pfam" id="PF07077">
    <property type="entry name" value="DUF1345"/>
    <property type="match status" value="1"/>
</dbReference>
<comment type="caution">
    <text evidence="2">The sequence shown here is derived from an EMBL/GenBank/DDBJ whole genome shotgun (WGS) entry which is preliminary data.</text>
</comment>
<evidence type="ECO:0000313" key="3">
    <source>
        <dbReference type="Proteomes" id="UP000267223"/>
    </source>
</evidence>
<keyword evidence="1" id="KW-0812">Transmembrane</keyword>
<evidence type="ECO:0000256" key="1">
    <source>
        <dbReference type="SAM" id="Phobius"/>
    </source>
</evidence>
<protein>
    <submittedName>
        <fullName evidence="2">DUF1345 domain-containing protein</fullName>
    </submittedName>
</protein>
<organism evidence="2 3">
    <name type="scientific">Hanamia caeni</name>
    <dbReference type="NCBI Taxonomy" id="2294116"/>
    <lineage>
        <taxon>Bacteria</taxon>
        <taxon>Pseudomonadati</taxon>
        <taxon>Bacteroidota</taxon>
        <taxon>Chitinophagia</taxon>
        <taxon>Chitinophagales</taxon>
        <taxon>Chitinophagaceae</taxon>
        <taxon>Hanamia</taxon>
    </lineage>
</organism>
<dbReference type="RefSeq" id="WP_123119674.1">
    <property type="nucleotide sequence ID" value="NZ_RJJR01000002.1"/>
</dbReference>
<keyword evidence="1" id="KW-1133">Transmembrane helix</keyword>
<reference evidence="2 3" key="1">
    <citation type="submission" date="2018-11" db="EMBL/GenBank/DDBJ databases">
        <title>Draft genome sequence of Ferruginibacter sp. BO-59.</title>
        <authorList>
            <person name="Im W.T."/>
        </authorList>
    </citation>
    <scope>NUCLEOTIDE SEQUENCE [LARGE SCALE GENOMIC DNA]</scope>
    <source>
        <strain evidence="2 3">BO-59</strain>
    </source>
</reference>
<dbReference type="AlphaFoldDB" id="A0A3M9NMV2"/>
<keyword evidence="3" id="KW-1185">Reference proteome</keyword>
<accession>A0A3M9NMV2</accession>
<evidence type="ECO:0000313" key="2">
    <source>
        <dbReference type="EMBL" id="RNI39110.1"/>
    </source>
</evidence>
<keyword evidence="1" id="KW-0472">Membrane</keyword>
<feature type="transmembrane region" description="Helical" evidence="1">
    <location>
        <begin position="89"/>
        <end position="110"/>
    </location>
</feature>
<feature type="transmembrane region" description="Helical" evidence="1">
    <location>
        <begin position="20"/>
        <end position="37"/>
    </location>
</feature>
<gene>
    <name evidence="2" type="ORF">EFY79_05560</name>
</gene>